<evidence type="ECO:0000313" key="3">
    <source>
        <dbReference type="Proteomes" id="UP000806211"/>
    </source>
</evidence>
<comment type="caution">
    <text evidence="2">The sequence shown here is derived from an EMBL/GenBank/DDBJ whole genome shotgun (WGS) entry which is preliminary data.</text>
</comment>
<feature type="transmembrane region" description="Helical" evidence="1">
    <location>
        <begin position="44"/>
        <end position="64"/>
    </location>
</feature>
<evidence type="ECO:0008006" key="4">
    <source>
        <dbReference type="Google" id="ProtNLM"/>
    </source>
</evidence>
<feature type="transmembrane region" description="Helical" evidence="1">
    <location>
        <begin position="20"/>
        <end position="38"/>
    </location>
</feature>
<dbReference type="SUPFAM" id="SSF48452">
    <property type="entry name" value="TPR-like"/>
    <property type="match status" value="1"/>
</dbReference>
<accession>A0ABR9R6Z6</accession>
<organism evidence="2 3">
    <name type="scientific">Pseudoflavonifractor gallinarum</name>
    <dbReference type="NCBI Taxonomy" id="2779352"/>
    <lineage>
        <taxon>Bacteria</taxon>
        <taxon>Bacillati</taxon>
        <taxon>Bacillota</taxon>
        <taxon>Clostridia</taxon>
        <taxon>Eubacteriales</taxon>
        <taxon>Oscillospiraceae</taxon>
        <taxon>Pseudoflavonifractor</taxon>
    </lineage>
</organism>
<keyword evidence="1" id="KW-0812">Transmembrane</keyword>
<dbReference type="RefSeq" id="WP_193535630.1">
    <property type="nucleotide sequence ID" value="NZ_JADCKF010000001.1"/>
</dbReference>
<dbReference type="EMBL" id="JADCKF010000001">
    <property type="protein sequence ID" value="MBE5054401.1"/>
    <property type="molecule type" value="Genomic_DNA"/>
</dbReference>
<protein>
    <recommendedName>
        <fullName evidence="4">Tetratricopeptide repeat protein</fullName>
    </recommendedName>
</protein>
<evidence type="ECO:0000313" key="2">
    <source>
        <dbReference type="EMBL" id="MBE5054401.1"/>
    </source>
</evidence>
<proteinExistence type="predicted"/>
<sequence length="260" mass="30096">MEWEAAFIRRWILERARVGAWIWMGLGLLGLAAAEMLYDGWQLPLLLFWVWVIGYMDVISILTIKELRHQMARLDQTCDPAPLLAWCRSVLRQNPGSTRYRVYEGFCLLLLGREVEALSTLEQVEGRRKLWRQPDSFLLYVACRSDLSDPGTAGQWLEQGRRAARRKWLGRKTLEKALREQELCLALRQGQTEGLEGAMKACLEKASSLRLRVAWHYELGQLFRALGRPEEAAEHLRFVAQYGNRLAIRSRAEELLELGR</sequence>
<dbReference type="Proteomes" id="UP000806211">
    <property type="component" value="Unassembled WGS sequence"/>
</dbReference>
<evidence type="ECO:0000256" key="1">
    <source>
        <dbReference type="SAM" id="Phobius"/>
    </source>
</evidence>
<dbReference type="Gene3D" id="1.25.40.10">
    <property type="entry name" value="Tetratricopeptide repeat domain"/>
    <property type="match status" value="1"/>
</dbReference>
<reference evidence="2 3" key="1">
    <citation type="submission" date="2020-10" db="EMBL/GenBank/DDBJ databases">
        <title>ChiBAC.</title>
        <authorList>
            <person name="Zenner C."/>
            <person name="Hitch T.C.A."/>
            <person name="Clavel T."/>
        </authorList>
    </citation>
    <scope>NUCLEOTIDE SEQUENCE [LARGE SCALE GENOMIC DNA]</scope>
    <source>
        <strain evidence="2 3">DSM 107456</strain>
    </source>
</reference>
<name>A0ABR9R6Z6_9FIRM</name>
<keyword evidence="3" id="KW-1185">Reference proteome</keyword>
<keyword evidence="1" id="KW-0472">Membrane</keyword>
<keyword evidence="1" id="KW-1133">Transmembrane helix</keyword>
<dbReference type="InterPro" id="IPR011990">
    <property type="entry name" value="TPR-like_helical_dom_sf"/>
</dbReference>
<gene>
    <name evidence="2" type="ORF">INF37_00085</name>
</gene>